<reference evidence="6" key="1">
    <citation type="submission" date="2023-06" db="EMBL/GenBank/DDBJ databases">
        <title>Black Yeasts Isolated from many extreme environments.</title>
        <authorList>
            <person name="Coleine C."/>
            <person name="Stajich J.E."/>
            <person name="Selbmann L."/>
        </authorList>
    </citation>
    <scope>NUCLEOTIDE SEQUENCE</scope>
    <source>
        <strain evidence="6">CCFEE 5200</strain>
    </source>
</reference>
<dbReference type="SMART" id="SM00490">
    <property type="entry name" value="HELICc"/>
    <property type="match status" value="1"/>
</dbReference>
<dbReference type="SMART" id="SM00487">
    <property type="entry name" value="DEXDc"/>
    <property type="match status" value="1"/>
</dbReference>
<dbReference type="GO" id="GO:0005737">
    <property type="term" value="C:cytoplasm"/>
    <property type="evidence" value="ECO:0007669"/>
    <property type="project" value="TreeGrafter"/>
</dbReference>
<dbReference type="InterPro" id="IPR027417">
    <property type="entry name" value="P-loop_NTPase"/>
</dbReference>
<dbReference type="Gene3D" id="3.40.50.300">
    <property type="entry name" value="P-loop containing nucleotide triphosphate hydrolases"/>
    <property type="match status" value="3"/>
</dbReference>
<dbReference type="GO" id="GO:0009378">
    <property type="term" value="F:four-way junction helicase activity"/>
    <property type="evidence" value="ECO:0007669"/>
    <property type="project" value="TreeGrafter"/>
</dbReference>
<name>A0AAN6GZV4_9PEZI</name>
<accession>A0AAN6GZV4</accession>
<dbReference type="Proteomes" id="UP001175353">
    <property type="component" value="Unassembled WGS sequence"/>
</dbReference>
<dbReference type="InterPro" id="IPR001650">
    <property type="entry name" value="Helicase_C-like"/>
</dbReference>
<sequence>MFTLTSPRSLHRASVQRRFAKEVTWPLTSSGAKTTAIDTFHYLPEHRVTICREHGYAVQNLARHLLDYHVYTRSVRKAVSQRFHGLPLVAPQLAALPSAYGPPVDGLAPPRPGFQCDEDDCRSISTRRATIAEHCNGHGWRSTREEREHWTDVWVQSFSLTPGKQRWFIISMHAELVAEETERISNETQSQKDMILRDFDEVRNRRKQELDVLESEVAKTDQTGWWKRSDWVIHLGKSNLRYLAYAARLPDKDEHLLKRIADLVDELIEQCVKGLASLPLELRRWLKSAQMNEVDQRPMGRLQSQDSQDRYAIYWKRLICYSLRVVQSEQAREAEDPSLFEVDDEDQLLDDAVTIGPVVRQDKMRDARRLFPWSAGQRERAERLLSGVETGAESVMQALLDFSETFIFHKVYHKPFESPMLHFMAILGIDEEKDRLRTANDYSYMLAGLMYCTRVVGLELLLPSERRSSRGEVDFDAFLQRRREFLADGSMSVVSNMISLLAYGKYIALNHGNAGAVFWERGDRLMKLHGARIVMEKFQEMVGKAIVDAEDLFWERLMWMRDPSRRFNIDIDDLNDDVTFRKLEASFVNNKQNRLESKWREVTIGRLLASRSGKKMHRYGKWHTRLAREYLRTVDKFRKLLLFCVHVTGGQPARGSEILSLRFKNGHLRDRNVFILDGYVMTVTFYNKTEAEWDIPKVVPRFLPWRVGQLLSLYLIYVQPFMEMLSVETSYGCGWSEYIWGSDKGPWETPKLTSILRQRTGEDIGHALGTLDFRHTAIGIGRKFVGDEFAKGYKDETGEVEEPEVEADDPLEISAGRGSAVGVNRYAVRSDIVRHLSQRNIETFRPLNESWHRFLGLQSRESAAPLEGLKRKVEEARTPTAKKVKVSWKGGLMTPATMSVDVGSSIPAVRAQLPTTPYTTIHDSDGRANVPSSPLNRFGRIGVPSSPPIPTSTPDPPRPPKPPGPDLEHRDRAVRKALGVEERAAVTYKSAEQEEALERIVNGSDSALAVVLPTGGGKTLLFTAPACLDDPGMTIVVTLDDAKDRGIDAVEWRHDMQDPADIVFISADKLNNIFFDYSARMVDKGLVRRVFIDECHWAVTAHSWRPKMVSLARLRSIEAPMIMLTATLPLHMETDLEVTMRCELSLTLIRACTARKTTRYIVRSDVEDGKLMDEAIEVCSQHLARLQHKSKMVVYCRSKKECEDLAEALGCNFFYSGSPDNETVIRMWKDAGGCVVATTALGTGVNYAGIVLAVHVGMPYGLIDFAQESGRAGRGGEVVTSLVLLEKNWHAIE</sequence>
<comment type="similarity">
    <text evidence="1">Belongs to the helicase family. RecQ subfamily.</text>
</comment>
<evidence type="ECO:0000256" key="2">
    <source>
        <dbReference type="ARBA" id="ARBA00034617"/>
    </source>
</evidence>
<organism evidence="6 7">
    <name type="scientific">Friedmanniomyces endolithicus</name>
    <dbReference type="NCBI Taxonomy" id="329885"/>
    <lineage>
        <taxon>Eukaryota</taxon>
        <taxon>Fungi</taxon>
        <taxon>Dikarya</taxon>
        <taxon>Ascomycota</taxon>
        <taxon>Pezizomycotina</taxon>
        <taxon>Dothideomycetes</taxon>
        <taxon>Dothideomycetidae</taxon>
        <taxon>Mycosphaerellales</taxon>
        <taxon>Teratosphaeriaceae</taxon>
        <taxon>Friedmanniomyces</taxon>
    </lineage>
</organism>
<dbReference type="PANTHER" id="PTHR13710:SF154">
    <property type="entry name" value="RECQ HELICASE, PUTATIVE (AFU_ORTHOLOGUE AFUA_6G14720)-RELATED"/>
    <property type="match status" value="1"/>
</dbReference>
<feature type="domain" description="Helicase C-terminal" evidence="5">
    <location>
        <begin position="1170"/>
        <end position="1293"/>
    </location>
</feature>
<dbReference type="SUPFAM" id="SSF52540">
    <property type="entry name" value="P-loop containing nucleoside triphosphate hydrolases"/>
    <property type="match status" value="1"/>
</dbReference>
<feature type="compositionally biased region" description="Pro residues" evidence="4">
    <location>
        <begin position="945"/>
        <end position="965"/>
    </location>
</feature>
<proteinExistence type="inferred from homology"/>
<dbReference type="PANTHER" id="PTHR13710">
    <property type="entry name" value="DNA HELICASE RECQ FAMILY MEMBER"/>
    <property type="match status" value="1"/>
</dbReference>
<dbReference type="Pfam" id="PF00271">
    <property type="entry name" value="Helicase_C"/>
    <property type="match status" value="1"/>
</dbReference>
<dbReference type="GO" id="GO:0043138">
    <property type="term" value="F:3'-5' DNA helicase activity"/>
    <property type="evidence" value="ECO:0007669"/>
    <property type="project" value="UniProtKB-EC"/>
</dbReference>
<dbReference type="GO" id="GO:0005694">
    <property type="term" value="C:chromosome"/>
    <property type="evidence" value="ECO:0007669"/>
    <property type="project" value="TreeGrafter"/>
</dbReference>
<dbReference type="EC" id="5.6.2.4" evidence="3"/>
<dbReference type="InterPro" id="IPR014001">
    <property type="entry name" value="Helicase_ATP-bd"/>
</dbReference>
<dbReference type="Pfam" id="PF12013">
    <property type="entry name" value="OrsD"/>
    <property type="match status" value="1"/>
</dbReference>
<comment type="catalytic activity">
    <reaction evidence="2">
        <text>Couples ATP hydrolysis with the unwinding of duplex DNA by translocating in the 3'-5' direction.</text>
        <dbReference type="EC" id="5.6.2.4"/>
    </reaction>
</comment>
<keyword evidence="7" id="KW-1185">Reference proteome</keyword>
<evidence type="ECO:0000313" key="6">
    <source>
        <dbReference type="EMBL" id="KAK0951614.1"/>
    </source>
</evidence>
<dbReference type="EMBL" id="JAUJLE010000679">
    <property type="protein sequence ID" value="KAK0951614.1"/>
    <property type="molecule type" value="Genomic_DNA"/>
</dbReference>
<gene>
    <name evidence="6" type="ORF">LTR91_024885</name>
</gene>
<feature type="region of interest" description="Disordered" evidence="4">
    <location>
        <begin position="917"/>
        <end position="969"/>
    </location>
</feature>
<dbReference type="PROSITE" id="PS51194">
    <property type="entry name" value="HELICASE_CTER"/>
    <property type="match status" value="1"/>
</dbReference>
<evidence type="ECO:0000259" key="5">
    <source>
        <dbReference type="PROSITE" id="PS51194"/>
    </source>
</evidence>
<evidence type="ECO:0000256" key="4">
    <source>
        <dbReference type="SAM" id="MobiDB-lite"/>
    </source>
</evidence>
<evidence type="ECO:0000313" key="7">
    <source>
        <dbReference type="Proteomes" id="UP001175353"/>
    </source>
</evidence>
<comment type="caution">
    <text evidence="6">The sequence shown here is derived from an EMBL/GenBank/DDBJ whole genome shotgun (WGS) entry which is preliminary data.</text>
</comment>
<evidence type="ECO:0000256" key="1">
    <source>
        <dbReference type="ARBA" id="ARBA00005446"/>
    </source>
</evidence>
<evidence type="ECO:0000256" key="3">
    <source>
        <dbReference type="ARBA" id="ARBA00034808"/>
    </source>
</evidence>
<dbReference type="InterPro" id="IPR022698">
    <property type="entry name" value="OrsD"/>
</dbReference>
<dbReference type="GO" id="GO:0000724">
    <property type="term" value="P:double-strand break repair via homologous recombination"/>
    <property type="evidence" value="ECO:0007669"/>
    <property type="project" value="TreeGrafter"/>
</dbReference>
<protein>
    <recommendedName>
        <fullName evidence="3">DNA 3'-5' helicase</fullName>
        <ecNumber evidence="3">5.6.2.4</ecNumber>
    </recommendedName>
</protein>